<proteinExistence type="predicted"/>
<evidence type="ECO:0000313" key="2">
    <source>
        <dbReference type="EMBL" id="GEU51768.1"/>
    </source>
</evidence>
<evidence type="ECO:0000256" key="1">
    <source>
        <dbReference type="SAM" id="MobiDB-lite"/>
    </source>
</evidence>
<protein>
    <recommendedName>
        <fullName evidence="3">Integrase, catalytic region, zinc finger, CCHC-type, peptidase aspartic, catalytic</fullName>
    </recommendedName>
</protein>
<dbReference type="EMBL" id="BKCJ010002916">
    <property type="protein sequence ID" value="GEU51768.1"/>
    <property type="molecule type" value="Genomic_DNA"/>
</dbReference>
<evidence type="ECO:0008006" key="3">
    <source>
        <dbReference type="Google" id="ProtNLM"/>
    </source>
</evidence>
<comment type="caution">
    <text evidence="2">The sequence shown here is derived from an EMBL/GenBank/DDBJ whole genome shotgun (WGS) entry which is preliminary data.</text>
</comment>
<dbReference type="AlphaFoldDB" id="A0A6L2KQP8"/>
<feature type="region of interest" description="Disordered" evidence="1">
    <location>
        <begin position="210"/>
        <end position="237"/>
    </location>
</feature>
<gene>
    <name evidence="2" type="ORF">Tci_023746</name>
</gene>
<feature type="region of interest" description="Disordered" evidence="1">
    <location>
        <begin position="33"/>
        <end position="54"/>
    </location>
</feature>
<feature type="compositionally biased region" description="Polar residues" evidence="1">
    <location>
        <begin position="35"/>
        <end position="54"/>
    </location>
</feature>
<accession>A0A6L2KQP8</accession>
<dbReference type="Pfam" id="PF14223">
    <property type="entry name" value="Retrotran_gag_2"/>
    <property type="match status" value="1"/>
</dbReference>
<reference evidence="2" key="1">
    <citation type="journal article" date="2019" name="Sci. Rep.">
        <title>Draft genome of Tanacetum cinerariifolium, the natural source of mosquito coil.</title>
        <authorList>
            <person name="Yamashiro T."/>
            <person name="Shiraishi A."/>
            <person name="Satake H."/>
            <person name="Nakayama K."/>
        </authorList>
    </citation>
    <scope>NUCLEOTIDE SEQUENCE</scope>
</reference>
<organism evidence="2">
    <name type="scientific">Tanacetum cinerariifolium</name>
    <name type="common">Dalmatian daisy</name>
    <name type="synonym">Chrysanthemum cinerariifolium</name>
    <dbReference type="NCBI Taxonomy" id="118510"/>
    <lineage>
        <taxon>Eukaryota</taxon>
        <taxon>Viridiplantae</taxon>
        <taxon>Streptophyta</taxon>
        <taxon>Embryophyta</taxon>
        <taxon>Tracheophyta</taxon>
        <taxon>Spermatophyta</taxon>
        <taxon>Magnoliopsida</taxon>
        <taxon>eudicotyledons</taxon>
        <taxon>Gunneridae</taxon>
        <taxon>Pentapetalae</taxon>
        <taxon>asterids</taxon>
        <taxon>campanulids</taxon>
        <taxon>Asterales</taxon>
        <taxon>Asteraceae</taxon>
        <taxon>Asteroideae</taxon>
        <taxon>Anthemideae</taxon>
        <taxon>Anthemidinae</taxon>
        <taxon>Tanacetum</taxon>
    </lineage>
</organism>
<sequence>MSWYSRCSSYGGLFNDRNCRHCTNISFEDEPVYDSNPNSYNQTPKFSYPPSQRQTSSFDQFHCFGCGDPLEEGQLEQVANLSTYSPEPFRYFNSFCYDDDDYEESTIPLNSIVSLVPPSIVITPVLPNIEPDDFLIMRDEELSTIPEKESDEFIKSSVEDLVPIPSEFEDIYGSDSECDLPSCDNFSPINVFEKKSVTFSNPLFDLNDDFTSSDDESLSDEDVPEENNIDNKDSYDSNLDEPDLLVTPLFDANEDECFDRGDDVDDIELLLHCDPFTPKMSVAFILEGFTNEPHLEENDDLFDLESKENIWKKILYDAQIDEMMNEDKVFYLGIHEKKFSPTYRFLVVKVRYTSRFCQCCGKIGYRFLTARYHCLVHPVRTDLVHSVGTDLAHPVGTDLVHPVGTDLSCATLTDLDTSLATYLSRATLTDLDTTLATDLVYKASLADKAILSGTENRPPMLEKDMYDSWRSRMELYMLNRQHGRMILESVEHAEAIQADCDVKATNIILQALPPEIYALVSTHKVAKDLWERIQMLMQGTSLTKQERECKLYDAFDKFTYQKGETLRDFYLRFSLLLNDMNMYNMKLEQF</sequence>
<feature type="compositionally biased region" description="Acidic residues" evidence="1">
    <location>
        <begin position="210"/>
        <end position="228"/>
    </location>
</feature>
<name>A0A6L2KQP8_TANCI</name>